<keyword evidence="2" id="KW-0501">Molybdenum cofactor biosynthesis</keyword>
<sequence>MNIDRHGRRFRKLRLSLTAACNFACTYCVADGRRLVAARDELTAQAMLSAVRLLKNVAGINALRITGGEPLLSDRLEPFLLGLDTLGLGDISLTTNGQLLTRKLPLLVRAGVRRLNVSLDTLNPDTFGHIARGGDLNSILLGLEQARKAGIAIKINMVPMQDLNLDQVLPMLQFCLEQGYELRFIELMRMGHLAENPRAFRNRYVGHGELLDLVKKRFEFVPVGAPKDSTALRYKVGDLGTFGIIANESAPFCRSCNRLRLSSTGWLYGCLSSNRGHYIGDLLQQPENHTNSQLEKLLAYALADKQETEFTGSALIMKSVGG</sequence>
<dbReference type="SFLD" id="SFLDG01386">
    <property type="entry name" value="main_SPASM_domain-containing"/>
    <property type="match status" value="1"/>
</dbReference>
<accession>A0ABS6QQM4</accession>
<dbReference type="SFLD" id="SFLDG01383">
    <property type="entry name" value="cyclic_pyranopterin_phosphate"/>
    <property type="match status" value="1"/>
</dbReference>
<dbReference type="EMBL" id="JAHSTU010000003">
    <property type="protein sequence ID" value="MBV4521189.1"/>
    <property type="molecule type" value="Genomic_DNA"/>
</dbReference>
<dbReference type="SMART" id="SM00729">
    <property type="entry name" value="Elp3"/>
    <property type="match status" value="1"/>
</dbReference>
<protein>
    <submittedName>
        <fullName evidence="5">Radical SAM protein</fullName>
    </submittedName>
</protein>
<dbReference type="SFLD" id="SFLDS00029">
    <property type="entry name" value="Radical_SAM"/>
    <property type="match status" value="1"/>
</dbReference>
<evidence type="ECO:0000256" key="2">
    <source>
        <dbReference type="ARBA" id="ARBA00023150"/>
    </source>
</evidence>
<reference evidence="5" key="1">
    <citation type="submission" date="2021-06" db="EMBL/GenBank/DDBJ databases">
        <title>Updating the genus Pseudomonas: Description of 43 new species and partition of the Pseudomonas putida group.</title>
        <authorList>
            <person name="Girard L."/>
            <person name="Lood C."/>
            <person name="Vandamme P."/>
            <person name="Rokni-Zadeh H."/>
            <person name="Van Noort V."/>
            <person name="Hofte M."/>
            <person name="Lavigne R."/>
            <person name="De Mot R."/>
        </authorList>
    </citation>
    <scope>NUCLEOTIDE SEQUENCE</scope>
    <source>
        <strain evidence="5">SWRI74</strain>
    </source>
</reference>
<proteinExistence type="predicted"/>
<keyword evidence="1" id="KW-0411">Iron-sulfur</keyword>
<keyword evidence="1" id="KW-0408">Iron</keyword>
<dbReference type="RefSeq" id="WP_217871800.1">
    <property type="nucleotide sequence ID" value="NZ_JAHSTU010000003.1"/>
</dbReference>
<evidence type="ECO:0000259" key="4">
    <source>
        <dbReference type="PROSITE" id="PS51918"/>
    </source>
</evidence>
<dbReference type="Pfam" id="PF06463">
    <property type="entry name" value="Mob_synth_C"/>
    <property type="match status" value="1"/>
</dbReference>
<dbReference type="InterPro" id="IPR010505">
    <property type="entry name" value="MoaA_twitch"/>
</dbReference>
<evidence type="ECO:0000313" key="5">
    <source>
        <dbReference type="EMBL" id="MBV4521189.1"/>
    </source>
</evidence>
<name>A0ABS6QQM4_9PSED</name>
<keyword evidence="1" id="KW-0479">Metal-binding</keyword>
<dbReference type="InterPro" id="IPR006638">
    <property type="entry name" value="Elp3/MiaA/NifB-like_rSAM"/>
</dbReference>
<dbReference type="Pfam" id="PF04055">
    <property type="entry name" value="Radical_SAM"/>
    <property type="match status" value="1"/>
</dbReference>
<keyword evidence="1" id="KW-0004">4Fe-4S</keyword>
<dbReference type="SFLD" id="SFLDG01067">
    <property type="entry name" value="SPASM/twitch_domain_containing"/>
    <property type="match status" value="1"/>
</dbReference>
<dbReference type="Proteomes" id="UP001049200">
    <property type="component" value="Unassembled WGS sequence"/>
</dbReference>
<evidence type="ECO:0000256" key="1">
    <source>
        <dbReference type="ARBA" id="ARBA00022485"/>
    </source>
</evidence>
<gene>
    <name evidence="5" type="ORF">KVG88_14070</name>
</gene>
<dbReference type="PANTHER" id="PTHR22960">
    <property type="entry name" value="MOLYBDOPTERIN COFACTOR SYNTHESIS PROTEIN A"/>
    <property type="match status" value="1"/>
</dbReference>
<dbReference type="PANTHER" id="PTHR22960:SF0">
    <property type="entry name" value="MOLYBDENUM COFACTOR BIOSYNTHESIS PROTEIN 1"/>
    <property type="match status" value="1"/>
</dbReference>
<evidence type="ECO:0000313" key="6">
    <source>
        <dbReference type="Proteomes" id="UP001049200"/>
    </source>
</evidence>
<organism evidence="5 6">
    <name type="scientific">Pseudomonas azerbaijanoccidentalis</name>
    <dbReference type="NCBI Taxonomy" id="2842347"/>
    <lineage>
        <taxon>Bacteria</taxon>
        <taxon>Pseudomonadati</taxon>
        <taxon>Pseudomonadota</taxon>
        <taxon>Gammaproteobacteria</taxon>
        <taxon>Pseudomonadales</taxon>
        <taxon>Pseudomonadaceae</taxon>
        <taxon>Pseudomonas</taxon>
    </lineage>
</organism>
<dbReference type="InterPro" id="IPR007197">
    <property type="entry name" value="rSAM"/>
</dbReference>
<keyword evidence="6" id="KW-1185">Reference proteome</keyword>
<feature type="domain" description="Radical SAM core" evidence="4">
    <location>
        <begin position="5"/>
        <end position="222"/>
    </location>
</feature>
<keyword evidence="3" id="KW-0456">Lyase</keyword>
<dbReference type="CDD" id="cd01335">
    <property type="entry name" value="Radical_SAM"/>
    <property type="match status" value="1"/>
</dbReference>
<dbReference type="PROSITE" id="PS51918">
    <property type="entry name" value="RADICAL_SAM"/>
    <property type="match status" value="1"/>
</dbReference>
<comment type="caution">
    <text evidence="5">The sequence shown here is derived from an EMBL/GenBank/DDBJ whole genome shotgun (WGS) entry which is preliminary data.</text>
</comment>
<dbReference type="InterPro" id="IPR040064">
    <property type="entry name" value="MoaA-like"/>
</dbReference>
<evidence type="ECO:0000256" key="3">
    <source>
        <dbReference type="ARBA" id="ARBA00023239"/>
    </source>
</evidence>
<dbReference type="InterPro" id="IPR050105">
    <property type="entry name" value="MoCo_biosynth_MoaA/MoaC"/>
</dbReference>